<sequence length="182" mass="20614">MTPEWSWVCRGDCWFYIGPCTAYFRPVNSGVDALSYNRDFEISVTFLGYVLNPLVVSQTTSVASHVKPRSVVHNKPPRVVPLSDDDMFVHPVLRRTSPCRIFTQAVNNGIRRGPDPVTVEADRLIAKFLARREARAQRSNKMIEKFSESGDEDEKEMTIPNALWYSTDVVVLVLGHVLTPFV</sequence>
<gene>
    <name evidence="1" type="ORF">TanjilG_29385</name>
</gene>
<dbReference type="EMBL" id="CM007373">
    <property type="protein sequence ID" value="OIV98982.1"/>
    <property type="molecule type" value="Genomic_DNA"/>
</dbReference>
<name>A0A1J7GEX6_LUPAN</name>
<reference evidence="1 2" key="1">
    <citation type="journal article" date="2017" name="Plant Biotechnol. J.">
        <title>A comprehensive draft genome sequence for lupin (Lupinus angustifolius), an emerging health food: insights into plant-microbe interactions and legume evolution.</title>
        <authorList>
            <person name="Hane J.K."/>
            <person name="Ming Y."/>
            <person name="Kamphuis L.G."/>
            <person name="Nelson M.N."/>
            <person name="Garg G."/>
            <person name="Atkins C.A."/>
            <person name="Bayer P.E."/>
            <person name="Bravo A."/>
            <person name="Bringans S."/>
            <person name="Cannon S."/>
            <person name="Edwards D."/>
            <person name="Foley R."/>
            <person name="Gao L.L."/>
            <person name="Harrison M.J."/>
            <person name="Huang W."/>
            <person name="Hurgobin B."/>
            <person name="Li S."/>
            <person name="Liu C.W."/>
            <person name="McGrath A."/>
            <person name="Morahan G."/>
            <person name="Murray J."/>
            <person name="Weller J."/>
            <person name="Jian J."/>
            <person name="Singh K.B."/>
        </authorList>
    </citation>
    <scope>NUCLEOTIDE SEQUENCE [LARGE SCALE GENOMIC DNA]</scope>
    <source>
        <strain evidence="2">cv. Tanjil</strain>
        <tissue evidence="1">Whole plant</tissue>
    </source>
</reference>
<protein>
    <submittedName>
        <fullName evidence="1">Uncharacterized protein</fullName>
    </submittedName>
</protein>
<dbReference type="Proteomes" id="UP000188354">
    <property type="component" value="Chromosome LG13"/>
</dbReference>
<dbReference type="AlphaFoldDB" id="A0A1J7GEX6"/>
<keyword evidence="2" id="KW-1185">Reference proteome</keyword>
<dbReference type="Gramene" id="OIV98982">
    <property type="protein sequence ID" value="OIV98982"/>
    <property type="gene ID" value="TanjilG_29385"/>
</dbReference>
<evidence type="ECO:0000313" key="1">
    <source>
        <dbReference type="EMBL" id="OIV98982.1"/>
    </source>
</evidence>
<evidence type="ECO:0000313" key="2">
    <source>
        <dbReference type="Proteomes" id="UP000188354"/>
    </source>
</evidence>
<organism evidence="1 2">
    <name type="scientific">Lupinus angustifolius</name>
    <name type="common">Narrow-leaved blue lupine</name>
    <dbReference type="NCBI Taxonomy" id="3871"/>
    <lineage>
        <taxon>Eukaryota</taxon>
        <taxon>Viridiplantae</taxon>
        <taxon>Streptophyta</taxon>
        <taxon>Embryophyta</taxon>
        <taxon>Tracheophyta</taxon>
        <taxon>Spermatophyta</taxon>
        <taxon>Magnoliopsida</taxon>
        <taxon>eudicotyledons</taxon>
        <taxon>Gunneridae</taxon>
        <taxon>Pentapetalae</taxon>
        <taxon>rosids</taxon>
        <taxon>fabids</taxon>
        <taxon>Fabales</taxon>
        <taxon>Fabaceae</taxon>
        <taxon>Papilionoideae</taxon>
        <taxon>50 kb inversion clade</taxon>
        <taxon>genistoids sensu lato</taxon>
        <taxon>core genistoids</taxon>
        <taxon>Genisteae</taxon>
        <taxon>Lupinus</taxon>
    </lineage>
</organism>
<proteinExistence type="predicted"/>
<accession>A0A1J7GEX6</accession>